<dbReference type="Pfam" id="PF00493">
    <property type="entry name" value="MCM"/>
    <property type="match status" value="1"/>
</dbReference>
<dbReference type="EMBL" id="JAHLQT010004633">
    <property type="protein sequence ID" value="KAG7175862.1"/>
    <property type="molecule type" value="Genomic_DNA"/>
</dbReference>
<comment type="caution">
    <text evidence="4">The sequence shown here is derived from an EMBL/GenBank/DDBJ whole genome shotgun (WGS) entry which is preliminary data.</text>
</comment>
<evidence type="ECO:0000256" key="1">
    <source>
        <dbReference type="ARBA" id="ARBA00022741"/>
    </source>
</evidence>
<dbReference type="GO" id="GO:0003677">
    <property type="term" value="F:DNA binding"/>
    <property type="evidence" value="ECO:0007669"/>
    <property type="project" value="InterPro"/>
</dbReference>
<keyword evidence="5" id="KW-1185">Reference proteome</keyword>
<accession>A0A8J5TNF8</accession>
<dbReference type="PANTHER" id="PTHR11630:SF75">
    <property type="entry name" value="MINICHROMOSOME MAINTENANCE DOMAIN-CONTAINING PROTEIN 2"/>
    <property type="match status" value="1"/>
</dbReference>
<protein>
    <submittedName>
        <fullName evidence="4">DNA replication licensing factor mcm2-like 2</fullName>
    </submittedName>
</protein>
<evidence type="ECO:0000313" key="4">
    <source>
        <dbReference type="EMBL" id="KAG7175862.1"/>
    </source>
</evidence>
<organism evidence="4 5">
    <name type="scientific">Homarus americanus</name>
    <name type="common">American lobster</name>
    <dbReference type="NCBI Taxonomy" id="6706"/>
    <lineage>
        <taxon>Eukaryota</taxon>
        <taxon>Metazoa</taxon>
        <taxon>Ecdysozoa</taxon>
        <taxon>Arthropoda</taxon>
        <taxon>Crustacea</taxon>
        <taxon>Multicrustacea</taxon>
        <taxon>Malacostraca</taxon>
        <taxon>Eumalacostraca</taxon>
        <taxon>Eucarida</taxon>
        <taxon>Decapoda</taxon>
        <taxon>Pleocyemata</taxon>
        <taxon>Astacidea</taxon>
        <taxon>Nephropoidea</taxon>
        <taxon>Nephropidae</taxon>
        <taxon>Homarus</taxon>
    </lineage>
</organism>
<dbReference type="InterPro" id="IPR031327">
    <property type="entry name" value="MCM"/>
</dbReference>
<feature type="domain" description="MCM C-terminal AAA(+) ATPase" evidence="3">
    <location>
        <begin position="178"/>
        <end position="286"/>
    </location>
</feature>
<dbReference type="GO" id="GO:0005634">
    <property type="term" value="C:nucleus"/>
    <property type="evidence" value="ECO:0007669"/>
    <property type="project" value="TreeGrafter"/>
</dbReference>
<gene>
    <name evidence="4" type="primary">mcm2-L2</name>
    <name evidence="4" type="ORF">Hamer_G009892</name>
</gene>
<evidence type="ECO:0000313" key="5">
    <source>
        <dbReference type="Proteomes" id="UP000747542"/>
    </source>
</evidence>
<dbReference type="GO" id="GO:0000727">
    <property type="term" value="P:double-strand break repair via break-induced replication"/>
    <property type="evidence" value="ECO:0007669"/>
    <property type="project" value="TreeGrafter"/>
</dbReference>
<keyword evidence="2" id="KW-0067">ATP-binding</keyword>
<dbReference type="PANTHER" id="PTHR11630">
    <property type="entry name" value="DNA REPLICATION LICENSING FACTOR MCM FAMILY MEMBER"/>
    <property type="match status" value="1"/>
</dbReference>
<evidence type="ECO:0000259" key="3">
    <source>
        <dbReference type="Pfam" id="PF00493"/>
    </source>
</evidence>
<proteinExistence type="predicted"/>
<dbReference type="GO" id="GO:0017116">
    <property type="term" value="F:single-stranded DNA helicase activity"/>
    <property type="evidence" value="ECO:0007669"/>
    <property type="project" value="TreeGrafter"/>
</dbReference>
<dbReference type="Gene3D" id="3.40.50.300">
    <property type="entry name" value="P-loop containing nucleotide triphosphate hydrolases"/>
    <property type="match status" value="1"/>
</dbReference>
<sequence length="526" mass="57073">GIPWVKEWVVGGVKDLPLHLEEPMLALLSGRVISVTLPTSYTVCHSPLVEDLSSRELGEKTTVLVLGDAQASALTKDAHTRAQALRLVLRDEMLQGLEPGQQLAATVMVTARDLPLLPSLEAILVHPPTPLRPPSSLPPVFRRLVEDRASSPWSLVKTLAYMFAASVTPAGTFHTFKLALLLSLASCSSNKAGLAVLGVGSNTTLLLRLLWYSARYAPHAVTHSSLNAVTAACTKDPDGIVWVQGGSLLLAHGGVCVLGDFSKFKKESRQSVCRVLESGVVQVECATRLRQHTPTLKYPLRAAAWACYDPAHTRTSTTNTNPLDNFLHVPLGDLTKSITDVFGLVVYAETPAGECESEAEEVITLHTLLEATTQYSPPKPLLPPDQLTQYLCMVRGLQVEFSVCAEKLIRGYYVATRRLRGDCVQGSSVPVTAIHTLTQVAASHARLALRSTVEGWDAVAAVLLCEEALAAHSGYSLLQIQPTPHLPLHTDLHTLVGRKNDERMVNFQRTLEEFIETHTGDIPTVT</sequence>
<keyword evidence="1" id="KW-0547">Nucleotide-binding</keyword>
<dbReference type="GO" id="GO:0005524">
    <property type="term" value="F:ATP binding"/>
    <property type="evidence" value="ECO:0007669"/>
    <property type="project" value="UniProtKB-KW"/>
</dbReference>
<evidence type="ECO:0000256" key="2">
    <source>
        <dbReference type="ARBA" id="ARBA00022840"/>
    </source>
</evidence>
<dbReference type="AlphaFoldDB" id="A0A8J5TNF8"/>
<name>A0A8J5TNF8_HOMAM</name>
<reference evidence="4" key="1">
    <citation type="journal article" date="2021" name="Sci. Adv.">
        <title>The American lobster genome reveals insights on longevity, neural, and immune adaptations.</title>
        <authorList>
            <person name="Polinski J.M."/>
            <person name="Zimin A.V."/>
            <person name="Clark K.F."/>
            <person name="Kohn A.B."/>
            <person name="Sadowski N."/>
            <person name="Timp W."/>
            <person name="Ptitsyn A."/>
            <person name="Khanna P."/>
            <person name="Romanova D.Y."/>
            <person name="Williams P."/>
            <person name="Greenwood S.J."/>
            <person name="Moroz L.L."/>
            <person name="Walt D.R."/>
            <person name="Bodnar A.G."/>
        </authorList>
    </citation>
    <scope>NUCLEOTIDE SEQUENCE</scope>
    <source>
        <strain evidence="4">GMGI-L3</strain>
    </source>
</reference>
<dbReference type="Proteomes" id="UP000747542">
    <property type="component" value="Unassembled WGS sequence"/>
</dbReference>
<feature type="non-terminal residue" evidence="4">
    <location>
        <position position="1"/>
    </location>
</feature>
<dbReference type="InterPro" id="IPR027417">
    <property type="entry name" value="P-loop_NTPase"/>
</dbReference>
<dbReference type="InterPro" id="IPR001208">
    <property type="entry name" value="MCM_dom"/>
</dbReference>